<evidence type="ECO:0000313" key="3">
    <source>
        <dbReference type="EMBL" id="MBL1408913.1"/>
    </source>
</evidence>
<feature type="compositionally biased region" description="Basic and acidic residues" evidence="1">
    <location>
        <begin position="177"/>
        <end position="186"/>
    </location>
</feature>
<protein>
    <submittedName>
        <fullName evidence="3">DUF4296 domain-containing protein</fullName>
    </submittedName>
</protein>
<reference evidence="3 4" key="1">
    <citation type="submission" date="2021-01" db="EMBL/GenBank/DDBJ databases">
        <title>C459-1 draft genome sequence.</title>
        <authorList>
            <person name="Zhang X.-F."/>
        </authorList>
    </citation>
    <scope>NUCLEOTIDE SEQUENCE [LARGE SCALE GENOMIC DNA]</scope>
    <source>
        <strain evidence="4">C459-1</strain>
    </source>
</reference>
<dbReference type="Pfam" id="PF14129">
    <property type="entry name" value="DUF4296"/>
    <property type="match status" value="1"/>
</dbReference>
<gene>
    <name evidence="3" type="ORF">JKG61_09150</name>
</gene>
<proteinExistence type="predicted"/>
<sequence length="196" mass="22717">MSEKEMTELMTEVSLVDAYLNTLPIDSGRKVMPVLYEHAFRKYKLDSALFIQNLDYYLGSPILTEKIYTNINKTLSEKERGYQQQDSVRNVILQDSIQQAMRLQRYTAMMKDLITNVHLDSTLYTYTQYGADFLTKADLQVNAYGIQVPVITPPPPVLDRPKQEEEKVEEEYLDTVKGVERPDTSRLKKVLRKPTN</sequence>
<evidence type="ECO:0000259" key="2">
    <source>
        <dbReference type="Pfam" id="PF14129"/>
    </source>
</evidence>
<accession>A0ABS1R2I7</accession>
<name>A0ABS1R2I7_9SPHI</name>
<comment type="caution">
    <text evidence="3">The sequence shown here is derived from an EMBL/GenBank/DDBJ whole genome shotgun (WGS) entry which is preliminary data.</text>
</comment>
<organism evidence="3 4">
    <name type="scientific">Sphingobacterium faecale</name>
    <dbReference type="NCBI Taxonomy" id="2803775"/>
    <lineage>
        <taxon>Bacteria</taxon>
        <taxon>Pseudomonadati</taxon>
        <taxon>Bacteroidota</taxon>
        <taxon>Sphingobacteriia</taxon>
        <taxon>Sphingobacteriales</taxon>
        <taxon>Sphingobacteriaceae</taxon>
        <taxon>Sphingobacterium</taxon>
    </lineage>
</organism>
<dbReference type="Proteomes" id="UP000625283">
    <property type="component" value="Unassembled WGS sequence"/>
</dbReference>
<feature type="domain" description="DUF4296" evidence="2">
    <location>
        <begin position="2"/>
        <end position="79"/>
    </location>
</feature>
<keyword evidence="4" id="KW-1185">Reference proteome</keyword>
<dbReference type="InterPro" id="IPR025381">
    <property type="entry name" value="DUF4296"/>
</dbReference>
<feature type="compositionally biased region" description="Basic residues" evidence="1">
    <location>
        <begin position="187"/>
        <end position="196"/>
    </location>
</feature>
<evidence type="ECO:0000313" key="4">
    <source>
        <dbReference type="Proteomes" id="UP000625283"/>
    </source>
</evidence>
<dbReference type="RefSeq" id="WP_202102668.1">
    <property type="nucleotide sequence ID" value="NZ_JAERTY010000004.1"/>
</dbReference>
<feature type="region of interest" description="Disordered" evidence="1">
    <location>
        <begin position="155"/>
        <end position="196"/>
    </location>
</feature>
<evidence type="ECO:0000256" key="1">
    <source>
        <dbReference type="SAM" id="MobiDB-lite"/>
    </source>
</evidence>
<dbReference type="EMBL" id="JAERTY010000004">
    <property type="protein sequence ID" value="MBL1408913.1"/>
    <property type="molecule type" value="Genomic_DNA"/>
</dbReference>